<accession>A0A0D1ZW51</accession>
<dbReference type="PANTHER" id="PTHR37049">
    <property type="entry name" value="PEPTIDASE S41 FAMILY PROTEIN"/>
    <property type="match status" value="1"/>
</dbReference>
<feature type="compositionally biased region" description="Pro residues" evidence="1">
    <location>
        <begin position="318"/>
        <end position="328"/>
    </location>
</feature>
<feature type="domain" description="Tail specific protease" evidence="2">
    <location>
        <begin position="368"/>
        <end position="581"/>
    </location>
</feature>
<gene>
    <name evidence="4" type="ORF">PV09_09501</name>
</gene>
<dbReference type="SUPFAM" id="SSF52096">
    <property type="entry name" value="ClpP/crotonase"/>
    <property type="match status" value="1"/>
</dbReference>
<name>A0A0D1ZW51_9PEZI</name>
<dbReference type="STRING" id="253628.A0A0D1ZW51"/>
<dbReference type="InterPro" id="IPR052766">
    <property type="entry name" value="S41A_metabolite_peptidase"/>
</dbReference>
<evidence type="ECO:0000313" key="4">
    <source>
        <dbReference type="EMBL" id="KIV98712.1"/>
    </source>
</evidence>
<evidence type="ECO:0000259" key="2">
    <source>
        <dbReference type="Pfam" id="PF03572"/>
    </source>
</evidence>
<dbReference type="PANTHER" id="PTHR37049:SF4">
    <property type="entry name" value="RHODANESE DOMAIN-CONTAINING PROTEIN"/>
    <property type="match status" value="1"/>
</dbReference>
<dbReference type="InParanoid" id="A0A0D1ZW51"/>
<dbReference type="InterPro" id="IPR005151">
    <property type="entry name" value="Tail-specific_protease"/>
</dbReference>
<sequence length="768" mass="83567">MRPSTVATVSVLSTLSIASPMVRRDTSAQYFEPCAVVSHLVAVQNSTRATIPAQAAWDCLQSVPLNKTAALDLLRSIKPFVRWQSTLANLAHPPAEYSAIQPAFDPIKAMEDIERNLKNDAWSKEYDFGIALYEAFHGAHDGHFYFTPDIVGGVFNWARPIPLVSVSSDGEAIPAPFAYSDILAASQGNASFTPSAIVKINGQDATDFLLNLSQQGSLQDRDALYNLLFYNLAQISLGSQGSATGMFSGGGRGRLNYPGPTTELEFANGTKASFTNTARVLVDFTGIQTGTDLYQRYFAWGDLTVHLDQISPNSTAPYGPPSMSPQPTSPVSSSTPTSTPAPGYPTPVIRQTNNLIGGYFLEGEGVDDVAVLSVPSFVSLDTAEQDFQQVGEIFLKDAKAAGKKKLIIDVSANGGGTILQGYDLFKQLFPSVEPYAAADRIRATESVKLIGEVYSEFAGRYPRDLNQSVAVVGIEADVMNYRSDLVADTGKHFDSWTQKFGPEAHQGDYFSSRFRWDLSDPLIQWNSGGINIHGYGPLASATNNPQPFEADNIVILYDGYCASTCTIFSELMRQLGHVKTVAIGGRPNTNPIQAVGGTKGTNDLPWDYIQSEVESAFNYSTPAQHDRLLKSELMEYNSYLPFYRAVGGATAINFRDGIRKGDEENMPLQFRYEEADCRIFYEPAHVVDAAAMWKKVADVRWNGGKCVAGGFGDEIDGGKVTKRAPEMSVAVEMAGLGLPPEQVQALRKSFDLDTDPVLGRRADGFMYP</sequence>
<dbReference type="Gene3D" id="3.90.226.10">
    <property type="entry name" value="2-enoyl-CoA Hydratase, Chain A, domain 1"/>
    <property type="match status" value="1"/>
</dbReference>
<evidence type="ECO:0000256" key="1">
    <source>
        <dbReference type="SAM" id="MobiDB-lite"/>
    </source>
</evidence>
<organism evidence="4 5">
    <name type="scientific">Verruconis gallopava</name>
    <dbReference type="NCBI Taxonomy" id="253628"/>
    <lineage>
        <taxon>Eukaryota</taxon>
        <taxon>Fungi</taxon>
        <taxon>Dikarya</taxon>
        <taxon>Ascomycota</taxon>
        <taxon>Pezizomycotina</taxon>
        <taxon>Dothideomycetes</taxon>
        <taxon>Pleosporomycetidae</taxon>
        <taxon>Venturiales</taxon>
        <taxon>Sympoventuriaceae</taxon>
        <taxon>Verruconis</taxon>
    </lineage>
</organism>
<dbReference type="EMBL" id="KN847602">
    <property type="protein sequence ID" value="KIV98712.1"/>
    <property type="molecule type" value="Genomic_DNA"/>
</dbReference>
<dbReference type="RefSeq" id="XP_016208582.1">
    <property type="nucleotide sequence ID" value="XM_016363566.1"/>
</dbReference>
<dbReference type="OrthoDB" id="27214at2759"/>
<dbReference type="Proteomes" id="UP000053259">
    <property type="component" value="Unassembled WGS sequence"/>
</dbReference>
<feature type="compositionally biased region" description="Low complexity" evidence="1">
    <location>
        <begin position="329"/>
        <end position="341"/>
    </location>
</feature>
<dbReference type="GO" id="GO:0006508">
    <property type="term" value="P:proteolysis"/>
    <property type="evidence" value="ECO:0007669"/>
    <property type="project" value="InterPro"/>
</dbReference>
<feature type="domain" description="CPAF-like PDZ" evidence="3">
    <location>
        <begin position="157"/>
        <end position="285"/>
    </location>
</feature>
<proteinExistence type="predicted"/>
<dbReference type="Pfam" id="PF03572">
    <property type="entry name" value="Peptidase_S41"/>
    <property type="match status" value="1"/>
</dbReference>
<reference evidence="4 5" key="1">
    <citation type="submission" date="2015-01" db="EMBL/GenBank/DDBJ databases">
        <title>The Genome Sequence of Ochroconis gallopava CBS43764.</title>
        <authorList>
            <consortium name="The Broad Institute Genomics Platform"/>
            <person name="Cuomo C."/>
            <person name="de Hoog S."/>
            <person name="Gorbushina A."/>
            <person name="Stielow B."/>
            <person name="Teixiera M."/>
            <person name="Abouelleil A."/>
            <person name="Chapman S.B."/>
            <person name="Priest M."/>
            <person name="Young S.K."/>
            <person name="Wortman J."/>
            <person name="Nusbaum C."/>
            <person name="Birren B."/>
        </authorList>
    </citation>
    <scope>NUCLEOTIDE SEQUENCE [LARGE SCALE GENOMIC DNA]</scope>
    <source>
        <strain evidence="4 5">CBS 43764</strain>
    </source>
</reference>
<dbReference type="InterPro" id="IPR056186">
    <property type="entry name" value="PDZ_CPAF-rel"/>
</dbReference>
<protein>
    <submittedName>
        <fullName evidence="4">Uncharacterized protein</fullName>
    </submittedName>
</protein>
<dbReference type="GO" id="GO:0008236">
    <property type="term" value="F:serine-type peptidase activity"/>
    <property type="evidence" value="ECO:0007669"/>
    <property type="project" value="InterPro"/>
</dbReference>
<dbReference type="VEuPathDB" id="FungiDB:PV09_09501"/>
<evidence type="ECO:0000313" key="5">
    <source>
        <dbReference type="Proteomes" id="UP000053259"/>
    </source>
</evidence>
<keyword evidence="5" id="KW-1185">Reference proteome</keyword>
<dbReference type="AlphaFoldDB" id="A0A0D1ZW51"/>
<evidence type="ECO:0000259" key="3">
    <source>
        <dbReference type="Pfam" id="PF23658"/>
    </source>
</evidence>
<dbReference type="Pfam" id="PF23658">
    <property type="entry name" value="PDZ_CPAF_rel"/>
    <property type="match status" value="1"/>
</dbReference>
<dbReference type="GeneID" id="27317474"/>
<dbReference type="InterPro" id="IPR029045">
    <property type="entry name" value="ClpP/crotonase-like_dom_sf"/>
</dbReference>
<feature type="region of interest" description="Disordered" evidence="1">
    <location>
        <begin position="312"/>
        <end position="346"/>
    </location>
</feature>